<dbReference type="OrthoDB" id="439792at2759"/>
<keyword evidence="3" id="KW-1185">Reference proteome</keyword>
<dbReference type="Pfam" id="PF09353">
    <property type="entry name" value="DUF1995"/>
    <property type="match status" value="1"/>
</dbReference>
<reference evidence="2 3" key="1">
    <citation type="submission" date="2016-09" db="EMBL/GenBank/DDBJ databases">
        <title>Extensive genetic diversity and differential bi-allelic expression allows diatom success in the polar Southern Ocean.</title>
        <authorList>
            <consortium name="DOE Joint Genome Institute"/>
            <person name="Mock T."/>
            <person name="Otillar R.P."/>
            <person name="Strauss J."/>
            <person name="Dupont C."/>
            <person name="Frickenhaus S."/>
            <person name="Maumus F."/>
            <person name="Mcmullan M."/>
            <person name="Sanges R."/>
            <person name="Schmutz J."/>
            <person name="Toseland A."/>
            <person name="Valas R."/>
            <person name="Veluchamy A."/>
            <person name="Ward B.J."/>
            <person name="Allen A."/>
            <person name="Barry K."/>
            <person name="Falciatore A."/>
            <person name="Ferrante M."/>
            <person name="Fortunato A.E."/>
            <person name="Gloeckner G."/>
            <person name="Gruber A."/>
            <person name="Hipkin R."/>
            <person name="Janech M."/>
            <person name="Kroth P."/>
            <person name="Leese F."/>
            <person name="Lindquist E."/>
            <person name="Lyon B.R."/>
            <person name="Martin J."/>
            <person name="Mayer C."/>
            <person name="Parker M."/>
            <person name="Quesneville H."/>
            <person name="Raymond J."/>
            <person name="Uhlig C."/>
            <person name="Valentin K.U."/>
            <person name="Worden A.Z."/>
            <person name="Armbrust E.V."/>
            <person name="Bowler C."/>
            <person name="Green B."/>
            <person name="Moulton V."/>
            <person name="Van Oosterhout C."/>
            <person name="Grigoriev I."/>
        </authorList>
    </citation>
    <scope>NUCLEOTIDE SEQUENCE [LARGE SCALE GENOMIC DNA]</scope>
    <source>
        <strain evidence="2 3">CCMP1102</strain>
    </source>
</reference>
<feature type="domain" description="DUF1995" evidence="1">
    <location>
        <begin position="15"/>
        <end position="190"/>
    </location>
</feature>
<name>A0A1E7ETY0_9STRA</name>
<feature type="non-terminal residue" evidence="2">
    <location>
        <position position="190"/>
    </location>
</feature>
<protein>
    <recommendedName>
        <fullName evidence="1">DUF1995 domain-containing protein</fullName>
    </recommendedName>
</protein>
<evidence type="ECO:0000259" key="1">
    <source>
        <dbReference type="Pfam" id="PF09353"/>
    </source>
</evidence>
<dbReference type="PANTHER" id="PTHR35509:SF6">
    <property type="entry name" value="ADENYLATE KINASE"/>
    <property type="match status" value="1"/>
</dbReference>
<dbReference type="Proteomes" id="UP000095751">
    <property type="component" value="Unassembled WGS sequence"/>
</dbReference>
<accession>A0A1E7ETY0</accession>
<evidence type="ECO:0000313" key="2">
    <source>
        <dbReference type="EMBL" id="OEU09254.1"/>
    </source>
</evidence>
<dbReference type="KEGG" id="fcy:FRACYDRAFT_195388"/>
<dbReference type="AlphaFoldDB" id="A0A1E7ETY0"/>
<sequence>MFLNQVPHNRYVRRYFYDMAATATLNAVELCSKGKISNRMKITSMFPEMNPSMDSYRIGTILEMIRAITIKLVEQNLRVRISVQQSMGVGIFTGVPKQLNGVPKLLQLMDWQSEEGEENEGMVGNYLNFGAIGADHVINERIREDGTKVEQDDVFILIAPQSMIGVDSSIIGPLSEMADAVGDRPIILIN</sequence>
<dbReference type="PANTHER" id="PTHR35509">
    <property type="entry name" value="DOMAIN PROTEIN, PUTATIVE (DUF1995)-RELATED"/>
    <property type="match status" value="1"/>
</dbReference>
<dbReference type="InParanoid" id="A0A1E7ETY0"/>
<dbReference type="InterPro" id="IPR053021">
    <property type="entry name" value="Chloroplast_ADK"/>
</dbReference>
<organism evidence="2 3">
    <name type="scientific">Fragilariopsis cylindrus CCMP1102</name>
    <dbReference type="NCBI Taxonomy" id="635003"/>
    <lineage>
        <taxon>Eukaryota</taxon>
        <taxon>Sar</taxon>
        <taxon>Stramenopiles</taxon>
        <taxon>Ochrophyta</taxon>
        <taxon>Bacillariophyta</taxon>
        <taxon>Bacillariophyceae</taxon>
        <taxon>Bacillariophycidae</taxon>
        <taxon>Bacillariales</taxon>
        <taxon>Bacillariaceae</taxon>
        <taxon>Fragilariopsis</taxon>
    </lineage>
</organism>
<evidence type="ECO:0000313" key="3">
    <source>
        <dbReference type="Proteomes" id="UP000095751"/>
    </source>
</evidence>
<dbReference type="EMBL" id="KV784376">
    <property type="protein sequence ID" value="OEU09254.1"/>
    <property type="molecule type" value="Genomic_DNA"/>
</dbReference>
<dbReference type="InterPro" id="IPR018962">
    <property type="entry name" value="DUF1995"/>
</dbReference>
<gene>
    <name evidence="2" type="ORF">FRACYDRAFT_195388</name>
</gene>
<proteinExistence type="predicted"/>